<dbReference type="AlphaFoldDB" id="A0A2N1MI34"/>
<feature type="coiled-coil region" evidence="1">
    <location>
        <begin position="5"/>
        <end position="32"/>
    </location>
</feature>
<reference evidence="2 3" key="2">
    <citation type="submission" date="2017-10" db="EMBL/GenBank/DDBJ databases">
        <title>Extensive intraspecific genome diversity in a model arbuscular mycorrhizal fungus.</title>
        <authorList>
            <person name="Chen E.C.H."/>
            <person name="Morin E."/>
            <person name="Baudet D."/>
            <person name="Noel J."/>
            <person name="Ndikumana S."/>
            <person name="Charron P."/>
            <person name="St-Onge C."/>
            <person name="Giorgi J."/>
            <person name="Grigoriev I.V."/>
            <person name="Roux C."/>
            <person name="Martin F.M."/>
            <person name="Corradi N."/>
        </authorList>
    </citation>
    <scope>NUCLEOTIDE SEQUENCE [LARGE SCALE GENOMIC DNA]</scope>
    <source>
        <strain evidence="2 3">C2</strain>
    </source>
</reference>
<organism evidence="2 3">
    <name type="scientific">Rhizophagus irregularis</name>
    <dbReference type="NCBI Taxonomy" id="588596"/>
    <lineage>
        <taxon>Eukaryota</taxon>
        <taxon>Fungi</taxon>
        <taxon>Fungi incertae sedis</taxon>
        <taxon>Mucoromycota</taxon>
        <taxon>Glomeromycotina</taxon>
        <taxon>Glomeromycetes</taxon>
        <taxon>Glomerales</taxon>
        <taxon>Glomeraceae</taxon>
        <taxon>Rhizophagus</taxon>
    </lineage>
</organism>
<dbReference type="EMBL" id="LLXL01002266">
    <property type="protein sequence ID" value="PKK61298.1"/>
    <property type="molecule type" value="Genomic_DNA"/>
</dbReference>
<dbReference type="Proteomes" id="UP000233469">
    <property type="component" value="Unassembled WGS sequence"/>
</dbReference>
<protein>
    <submittedName>
        <fullName evidence="2">Uncharacterized protein</fullName>
    </submittedName>
</protein>
<evidence type="ECO:0000256" key="1">
    <source>
        <dbReference type="SAM" id="Coils"/>
    </source>
</evidence>
<evidence type="ECO:0000313" key="3">
    <source>
        <dbReference type="Proteomes" id="UP000233469"/>
    </source>
</evidence>
<name>A0A2N1MI34_9GLOM</name>
<comment type="caution">
    <text evidence="2">The sequence shown here is derived from an EMBL/GenBank/DDBJ whole genome shotgun (WGS) entry which is preliminary data.</text>
</comment>
<sequence length="151" mass="17935">MVQPASEFFLQNKELRQEIGQLNQEVQELQEGVKIHEDFAIIKSSQESFIKLFTVDCITKAKTSIVDIYFSKISLPPYPYKFERNENQKMENKKYLWFVMSMNSHADFTAKFKTDIKQWKFLISKPHGWNRKLQNTHPTTLLETPRNSWSL</sequence>
<accession>A0A2N1MI34</accession>
<evidence type="ECO:0000313" key="2">
    <source>
        <dbReference type="EMBL" id="PKK61298.1"/>
    </source>
</evidence>
<reference evidence="2 3" key="1">
    <citation type="submission" date="2016-04" db="EMBL/GenBank/DDBJ databases">
        <title>Genome analyses suggest a sexual origin of heterokaryosis in a supposedly ancient asexual fungus.</title>
        <authorList>
            <person name="Ropars J."/>
            <person name="Sedzielewska K."/>
            <person name="Noel J."/>
            <person name="Charron P."/>
            <person name="Farinelli L."/>
            <person name="Marton T."/>
            <person name="Kruger M."/>
            <person name="Pelin A."/>
            <person name="Brachmann A."/>
            <person name="Corradi N."/>
        </authorList>
    </citation>
    <scope>NUCLEOTIDE SEQUENCE [LARGE SCALE GENOMIC DNA]</scope>
    <source>
        <strain evidence="2 3">C2</strain>
    </source>
</reference>
<proteinExistence type="predicted"/>
<keyword evidence="1" id="KW-0175">Coiled coil</keyword>
<gene>
    <name evidence="2" type="ORF">RhiirC2_792007</name>
</gene>